<proteinExistence type="predicted"/>
<feature type="region of interest" description="Disordered" evidence="1">
    <location>
        <begin position="144"/>
        <end position="163"/>
    </location>
</feature>
<organism evidence="2 3">
    <name type="scientific">Colletotrichum orchidophilum</name>
    <dbReference type="NCBI Taxonomy" id="1209926"/>
    <lineage>
        <taxon>Eukaryota</taxon>
        <taxon>Fungi</taxon>
        <taxon>Dikarya</taxon>
        <taxon>Ascomycota</taxon>
        <taxon>Pezizomycotina</taxon>
        <taxon>Sordariomycetes</taxon>
        <taxon>Hypocreomycetidae</taxon>
        <taxon>Glomerellales</taxon>
        <taxon>Glomerellaceae</taxon>
        <taxon>Colletotrichum</taxon>
    </lineage>
</organism>
<keyword evidence="3" id="KW-1185">Reference proteome</keyword>
<feature type="compositionally biased region" description="Basic residues" evidence="1">
    <location>
        <begin position="154"/>
        <end position="163"/>
    </location>
</feature>
<protein>
    <submittedName>
        <fullName evidence="2">Uncharacterized protein</fullName>
    </submittedName>
</protein>
<dbReference type="GeneID" id="34555549"/>
<evidence type="ECO:0000256" key="1">
    <source>
        <dbReference type="SAM" id="MobiDB-lite"/>
    </source>
</evidence>
<dbReference type="RefSeq" id="XP_022479537.1">
    <property type="nucleotide sequence ID" value="XM_022614039.1"/>
</dbReference>
<comment type="caution">
    <text evidence="2">The sequence shown here is derived from an EMBL/GenBank/DDBJ whole genome shotgun (WGS) entry which is preliminary data.</text>
</comment>
<dbReference type="Proteomes" id="UP000176998">
    <property type="component" value="Unassembled WGS sequence"/>
</dbReference>
<feature type="region of interest" description="Disordered" evidence="1">
    <location>
        <begin position="1"/>
        <end position="48"/>
    </location>
</feature>
<reference evidence="2 3" key="1">
    <citation type="submission" date="2016-09" db="EMBL/GenBank/DDBJ databases">
        <authorList>
            <person name="Capua I."/>
            <person name="De Benedictis P."/>
            <person name="Joannis T."/>
            <person name="Lombin L.H."/>
            <person name="Cattoli G."/>
        </authorList>
    </citation>
    <scope>NUCLEOTIDE SEQUENCE [LARGE SCALE GENOMIC DNA]</scope>
    <source>
        <strain evidence="2 3">IMI 309357</strain>
    </source>
</reference>
<name>A0A1G4BM61_9PEZI</name>
<evidence type="ECO:0000313" key="3">
    <source>
        <dbReference type="Proteomes" id="UP000176998"/>
    </source>
</evidence>
<dbReference type="AlphaFoldDB" id="A0A1G4BM61"/>
<sequence>RTNRSSWHLRRKHSAAVKNESRAAEEDDNSQSLDPALPTPSSILTDDHGEGGNFLFSTTAHTFRMSWHSWPRRQMADGRWIVALCLPTAVWSCVETMRRCGLGNGTAAEALALYTSSGPWGPSFCSNKSGNAWRDSVAHHGPFQGHRVDPILPPKRRHIDPTP</sequence>
<dbReference type="EMBL" id="MJBS01000013">
    <property type="protein sequence ID" value="OHF02396.1"/>
    <property type="molecule type" value="Genomic_DNA"/>
</dbReference>
<evidence type="ECO:0000313" key="2">
    <source>
        <dbReference type="EMBL" id="OHF02396.1"/>
    </source>
</evidence>
<feature type="non-terminal residue" evidence="2">
    <location>
        <position position="1"/>
    </location>
</feature>
<accession>A0A1G4BM61</accession>
<gene>
    <name evidence="2" type="ORF">CORC01_02389</name>
</gene>
<feature type="compositionally biased region" description="Basic residues" evidence="1">
    <location>
        <begin position="1"/>
        <end position="15"/>
    </location>
</feature>